<dbReference type="Pfam" id="PF00805">
    <property type="entry name" value="Pentapeptide"/>
    <property type="match status" value="1"/>
</dbReference>
<dbReference type="RefSeq" id="WP_396946230.1">
    <property type="nucleotide sequence ID" value="NZ_JBIRXV010000001.1"/>
</dbReference>
<dbReference type="Gene3D" id="2.160.20.80">
    <property type="entry name" value="E3 ubiquitin-protein ligase SopA"/>
    <property type="match status" value="1"/>
</dbReference>
<name>A0ABW7WAP9_9NOCA</name>
<dbReference type="EMBL" id="JBIRXV010000001">
    <property type="protein sequence ID" value="MFI2318877.1"/>
    <property type="molecule type" value="Genomic_DNA"/>
</dbReference>
<evidence type="ECO:0000313" key="1">
    <source>
        <dbReference type="EMBL" id="MFI2318877.1"/>
    </source>
</evidence>
<accession>A0ABW7WAP9</accession>
<gene>
    <name evidence="1" type="ORF">ACH47G_00155</name>
</gene>
<dbReference type="InterPro" id="IPR001646">
    <property type="entry name" value="5peptide_repeat"/>
</dbReference>
<evidence type="ECO:0000313" key="2">
    <source>
        <dbReference type="Proteomes" id="UP001611450"/>
    </source>
</evidence>
<proteinExistence type="predicted"/>
<dbReference type="SUPFAM" id="SSF141571">
    <property type="entry name" value="Pentapeptide repeat-like"/>
    <property type="match status" value="1"/>
</dbReference>
<organism evidence="1 2">
    <name type="scientific">Nocardia beijingensis</name>
    <dbReference type="NCBI Taxonomy" id="95162"/>
    <lineage>
        <taxon>Bacteria</taxon>
        <taxon>Bacillati</taxon>
        <taxon>Actinomycetota</taxon>
        <taxon>Actinomycetes</taxon>
        <taxon>Mycobacteriales</taxon>
        <taxon>Nocardiaceae</taxon>
        <taxon>Nocardia</taxon>
    </lineage>
</organism>
<sequence length="54" mass="5137">MSSVHGFPSGADFAGARVAGADFTGTDLTGSDFTAAKGLLATTTDAGARASSAA</sequence>
<reference evidence="1 2" key="1">
    <citation type="submission" date="2024-10" db="EMBL/GenBank/DDBJ databases">
        <title>The Natural Products Discovery Center: Release of the First 8490 Sequenced Strains for Exploring Actinobacteria Biosynthetic Diversity.</title>
        <authorList>
            <person name="Kalkreuter E."/>
            <person name="Kautsar S.A."/>
            <person name="Yang D."/>
            <person name="Bader C.D."/>
            <person name="Teijaro C.N."/>
            <person name="Fluegel L."/>
            <person name="Davis C.M."/>
            <person name="Simpson J.R."/>
            <person name="Lauterbach L."/>
            <person name="Steele A.D."/>
            <person name="Gui C."/>
            <person name="Meng S."/>
            <person name="Li G."/>
            <person name="Viehrig K."/>
            <person name="Ye F."/>
            <person name="Su P."/>
            <person name="Kiefer A.F."/>
            <person name="Nichols A."/>
            <person name="Cepeda A.J."/>
            <person name="Yan W."/>
            <person name="Fan B."/>
            <person name="Jiang Y."/>
            <person name="Adhikari A."/>
            <person name="Zheng C.-J."/>
            <person name="Schuster L."/>
            <person name="Cowan T.M."/>
            <person name="Smanski M.J."/>
            <person name="Chevrette M.G."/>
            <person name="De Carvalho L.P.S."/>
            <person name="Shen B."/>
        </authorList>
    </citation>
    <scope>NUCLEOTIDE SEQUENCE [LARGE SCALE GENOMIC DNA]</scope>
    <source>
        <strain evidence="1 2">NPDC019626</strain>
    </source>
</reference>
<protein>
    <submittedName>
        <fullName evidence="1">Pentapeptide repeat-containing protein</fullName>
    </submittedName>
</protein>
<dbReference type="Proteomes" id="UP001611450">
    <property type="component" value="Unassembled WGS sequence"/>
</dbReference>
<comment type="caution">
    <text evidence="1">The sequence shown here is derived from an EMBL/GenBank/DDBJ whole genome shotgun (WGS) entry which is preliminary data.</text>
</comment>
<keyword evidence="2" id="KW-1185">Reference proteome</keyword>